<organism evidence="1 2">
    <name type="scientific">Elysia marginata</name>
    <dbReference type="NCBI Taxonomy" id="1093978"/>
    <lineage>
        <taxon>Eukaryota</taxon>
        <taxon>Metazoa</taxon>
        <taxon>Spiralia</taxon>
        <taxon>Lophotrochozoa</taxon>
        <taxon>Mollusca</taxon>
        <taxon>Gastropoda</taxon>
        <taxon>Heterobranchia</taxon>
        <taxon>Euthyneura</taxon>
        <taxon>Panpulmonata</taxon>
        <taxon>Sacoglossa</taxon>
        <taxon>Placobranchoidea</taxon>
        <taxon>Plakobranchidae</taxon>
        <taxon>Elysia</taxon>
    </lineage>
</organism>
<comment type="caution">
    <text evidence="1">The sequence shown here is derived from an EMBL/GenBank/DDBJ whole genome shotgun (WGS) entry which is preliminary data.</text>
</comment>
<proteinExistence type="predicted"/>
<protein>
    <submittedName>
        <fullName evidence="1">Uncharacterized protein</fullName>
    </submittedName>
</protein>
<dbReference type="Proteomes" id="UP000762676">
    <property type="component" value="Unassembled WGS sequence"/>
</dbReference>
<keyword evidence="2" id="KW-1185">Reference proteome</keyword>
<name>A0AAV4JAK0_9GAST</name>
<evidence type="ECO:0000313" key="1">
    <source>
        <dbReference type="EMBL" id="GFS19380.1"/>
    </source>
</evidence>
<evidence type="ECO:0000313" key="2">
    <source>
        <dbReference type="Proteomes" id="UP000762676"/>
    </source>
</evidence>
<reference evidence="1 2" key="1">
    <citation type="journal article" date="2021" name="Elife">
        <title>Chloroplast acquisition without the gene transfer in kleptoplastic sea slugs, Plakobranchus ocellatus.</title>
        <authorList>
            <person name="Maeda T."/>
            <person name="Takahashi S."/>
            <person name="Yoshida T."/>
            <person name="Shimamura S."/>
            <person name="Takaki Y."/>
            <person name="Nagai Y."/>
            <person name="Toyoda A."/>
            <person name="Suzuki Y."/>
            <person name="Arimoto A."/>
            <person name="Ishii H."/>
            <person name="Satoh N."/>
            <person name="Nishiyama T."/>
            <person name="Hasebe M."/>
            <person name="Maruyama T."/>
            <person name="Minagawa J."/>
            <person name="Obokata J."/>
            <person name="Shigenobu S."/>
        </authorList>
    </citation>
    <scope>NUCLEOTIDE SEQUENCE [LARGE SCALE GENOMIC DNA]</scope>
</reference>
<gene>
    <name evidence="1" type="ORF">ElyMa_001543800</name>
</gene>
<dbReference type="EMBL" id="BMAT01003066">
    <property type="protein sequence ID" value="GFS19380.1"/>
    <property type="molecule type" value="Genomic_DNA"/>
</dbReference>
<accession>A0AAV4JAK0</accession>
<sequence length="141" mass="16175">MSGITFDLCYGWVLLNISQSRAADILRLTQGPHRVRILNSVSDVIFKASAVRREKTSCRQHDIASKYRRPIFKGPNGIRNLSIHIKLRDDRDECLARPGNEIAYHDSEPGAGQTARYLARPDRSIADMRYRLYNYTQLVQV</sequence>
<dbReference type="AlphaFoldDB" id="A0AAV4JAK0"/>